<dbReference type="OrthoDB" id="467081at2"/>
<gene>
    <name evidence="1" type="ORF">PROH_10965</name>
</gene>
<protein>
    <submittedName>
        <fullName evidence="1">Fatty-acid oxidation protein subunit alpha</fullName>
    </submittedName>
</protein>
<dbReference type="InterPro" id="IPR014968">
    <property type="entry name" value="XisI"/>
</dbReference>
<dbReference type="EMBL" id="AJTX02000004">
    <property type="protein sequence ID" value="KKJ00212.1"/>
    <property type="molecule type" value="Genomic_DNA"/>
</dbReference>
<evidence type="ECO:0000313" key="1">
    <source>
        <dbReference type="EMBL" id="KKJ00212.1"/>
    </source>
</evidence>
<comment type="caution">
    <text evidence="1">The sequence shown here is derived from an EMBL/GenBank/DDBJ whole genome shotgun (WGS) entry which is preliminary data.</text>
</comment>
<sequence length="114" mass="13243">MANLDKKQTYRTIIKQLLEEYATYKPAYGDIEIQTVFDLEHDHYQVVAVGWNKKERIYGCSIHLDIKDEKVWIQVNNTELDIGQDIVNRGILKDDIVIGFQPPYLRQVSGYAIA</sequence>
<dbReference type="InterPro" id="IPR035943">
    <property type="entry name" value="XisI-like_sf"/>
</dbReference>
<name>A0A0M2Q0P3_PROHO</name>
<dbReference type="CDD" id="cd16382">
    <property type="entry name" value="XisI-like"/>
    <property type="match status" value="1"/>
</dbReference>
<dbReference type="Proteomes" id="UP000034681">
    <property type="component" value="Unassembled WGS sequence"/>
</dbReference>
<dbReference type="RefSeq" id="WP_017711571.1">
    <property type="nucleotide sequence ID" value="NZ_KB235933.1"/>
</dbReference>
<accession>A0A0M2Q0P3</accession>
<dbReference type="SUPFAM" id="SSF143847">
    <property type="entry name" value="XisI-like"/>
    <property type="match status" value="1"/>
</dbReference>
<proteinExistence type="predicted"/>
<dbReference type="STRING" id="317619.GCA_000332315_00965"/>
<dbReference type="Gene3D" id="3.30.310.110">
    <property type="entry name" value="XisI-like"/>
    <property type="match status" value="1"/>
</dbReference>
<keyword evidence="2" id="KW-1185">Reference proteome</keyword>
<dbReference type="Pfam" id="PF08869">
    <property type="entry name" value="XisI"/>
    <property type="match status" value="1"/>
</dbReference>
<dbReference type="eggNOG" id="ENOG50306YD">
    <property type="taxonomic scope" value="Bacteria"/>
</dbReference>
<reference evidence="1" key="1">
    <citation type="submission" date="2012-04" db="EMBL/GenBank/DDBJ databases">
        <authorList>
            <person name="Borisov I.G."/>
            <person name="Ivanikova N.V."/>
            <person name="Pinevich A.V."/>
        </authorList>
    </citation>
    <scope>NUCLEOTIDE SEQUENCE</scope>
    <source>
        <strain evidence="1">CALU 1027</strain>
    </source>
</reference>
<organism evidence="1 2">
    <name type="scientific">Prochlorothrix hollandica PCC 9006 = CALU 1027</name>
    <dbReference type="NCBI Taxonomy" id="317619"/>
    <lineage>
        <taxon>Bacteria</taxon>
        <taxon>Bacillati</taxon>
        <taxon>Cyanobacteriota</taxon>
        <taxon>Cyanophyceae</taxon>
        <taxon>Prochlorotrichales</taxon>
        <taxon>Prochlorotrichaceae</taxon>
        <taxon>Prochlorothrix</taxon>
    </lineage>
</organism>
<dbReference type="AlphaFoldDB" id="A0A0M2Q0P3"/>
<evidence type="ECO:0000313" key="2">
    <source>
        <dbReference type="Proteomes" id="UP000034681"/>
    </source>
</evidence>